<evidence type="ECO:0000313" key="8">
    <source>
        <dbReference type="Proteomes" id="UP000199051"/>
    </source>
</evidence>
<dbReference type="CDD" id="cd11643">
    <property type="entry name" value="Precorrin-6A-synthase"/>
    <property type="match status" value="1"/>
</dbReference>
<dbReference type="Pfam" id="PF00590">
    <property type="entry name" value="TP_methylase"/>
    <property type="match status" value="1"/>
</dbReference>
<protein>
    <submittedName>
        <fullName evidence="7">Precorrin-6A synthase (Deacetylating)</fullName>
    </submittedName>
</protein>
<dbReference type="RefSeq" id="WP_092786951.1">
    <property type="nucleotide sequence ID" value="NZ_FOGI01000021.1"/>
</dbReference>
<dbReference type="Gene3D" id="3.40.1010.10">
    <property type="entry name" value="Cobalt-precorrin-4 Transmethylase, Domain 1"/>
    <property type="match status" value="1"/>
</dbReference>
<keyword evidence="3" id="KW-0489">Methyltransferase</keyword>
<name>A0A1H9XRB2_9PSEU</name>
<keyword evidence="5" id="KW-0949">S-adenosyl-L-methionine</keyword>
<dbReference type="InterPro" id="IPR014776">
    <property type="entry name" value="4pyrrole_Mease_sub2"/>
</dbReference>
<gene>
    <name evidence="7" type="ORF">SAMN04487818_12117</name>
</gene>
<dbReference type="Proteomes" id="UP000199051">
    <property type="component" value="Unassembled WGS sequence"/>
</dbReference>
<evidence type="ECO:0000256" key="3">
    <source>
        <dbReference type="ARBA" id="ARBA00022603"/>
    </source>
</evidence>
<evidence type="ECO:0000256" key="2">
    <source>
        <dbReference type="ARBA" id="ARBA00022573"/>
    </source>
</evidence>
<keyword evidence="2" id="KW-0169">Cobalamin biosynthesis</keyword>
<dbReference type="PANTHER" id="PTHR43467:SF1">
    <property type="entry name" value="PRECORRIN-6A SYNTHASE [DEACETYLATING]"/>
    <property type="match status" value="1"/>
</dbReference>
<dbReference type="EMBL" id="FOGI01000021">
    <property type="protein sequence ID" value="SES48685.1"/>
    <property type="molecule type" value="Genomic_DNA"/>
</dbReference>
<feature type="domain" description="Tetrapyrrole methylase" evidence="6">
    <location>
        <begin position="8"/>
        <end position="227"/>
    </location>
</feature>
<keyword evidence="4" id="KW-0808">Transferase</keyword>
<evidence type="ECO:0000256" key="4">
    <source>
        <dbReference type="ARBA" id="ARBA00022679"/>
    </source>
</evidence>
<evidence type="ECO:0000313" key="7">
    <source>
        <dbReference type="EMBL" id="SES48685.1"/>
    </source>
</evidence>
<organism evidence="7 8">
    <name type="scientific">Actinokineospora terrae</name>
    <dbReference type="NCBI Taxonomy" id="155974"/>
    <lineage>
        <taxon>Bacteria</taxon>
        <taxon>Bacillati</taxon>
        <taxon>Actinomycetota</taxon>
        <taxon>Actinomycetes</taxon>
        <taxon>Pseudonocardiales</taxon>
        <taxon>Pseudonocardiaceae</taxon>
        <taxon>Actinokineospora</taxon>
    </lineage>
</organism>
<dbReference type="InterPro" id="IPR035996">
    <property type="entry name" value="4pyrrol_Methylase_sf"/>
</dbReference>
<dbReference type="SUPFAM" id="SSF53790">
    <property type="entry name" value="Tetrapyrrole methylase"/>
    <property type="match status" value="1"/>
</dbReference>
<dbReference type="Gene3D" id="3.30.950.10">
    <property type="entry name" value="Methyltransferase, Cobalt-precorrin-4 Transmethylase, Domain 2"/>
    <property type="match status" value="1"/>
</dbReference>
<evidence type="ECO:0000256" key="1">
    <source>
        <dbReference type="ARBA" id="ARBA00004953"/>
    </source>
</evidence>
<dbReference type="AlphaFoldDB" id="A0A1H9XRB2"/>
<dbReference type="GO" id="GO:0043819">
    <property type="term" value="F:precorrin-6A synthase (deacetylating) activity"/>
    <property type="evidence" value="ECO:0007669"/>
    <property type="project" value="InterPro"/>
</dbReference>
<proteinExistence type="predicted"/>
<dbReference type="InterPro" id="IPR014777">
    <property type="entry name" value="4pyrrole_Mease_sub1"/>
</dbReference>
<dbReference type="GO" id="GO:0032259">
    <property type="term" value="P:methylation"/>
    <property type="evidence" value="ECO:0007669"/>
    <property type="project" value="UniProtKB-KW"/>
</dbReference>
<dbReference type="PANTHER" id="PTHR43467">
    <property type="entry name" value="COBALT-PRECORRIN-2 C(20)-METHYLTRANSFERASE"/>
    <property type="match status" value="1"/>
</dbReference>
<evidence type="ECO:0000259" key="6">
    <source>
        <dbReference type="Pfam" id="PF00590"/>
    </source>
</evidence>
<keyword evidence="8" id="KW-1185">Reference proteome</keyword>
<dbReference type="InterPro" id="IPR012797">
    <property type="entry name" value="CobF"/>
</dbReference>
<sequence>MDATRVEIIGIGAGDPDHVTVAAVAAMNRADVFFFLDKPDAAGELSDLRQVILEAHVPGGRYRLARVQDPQRVRTESGYGEAVADWRKRRADVCEQLMTDHLAPGEVGAFLVWGDPALYDSIISVVDDIRARGRLEFEVRVHPGISSVSALAARCRTTLNQVGGAVQVTTGRRLEQSWPDGVDDVVVMLDARDAYLAYADDPSIHIHWGAYVGTADEIIVSGPLSEVAEQIKDTRDKARQDKGWIMDTYLLRRDRSSVD</sequence>
<dbReference type="InterPro" id="IPR000878">
    <property type="entry name" value="4pyrrol_Mease"/>
</dbReference>
<dbReference type="STRING" id="155974.SAMN04487818_12117"/>
<dbReference type="NCBIfam" id="TIGR02434">
    <property type="entry name" value="CobF"/>
    <property type="match status" value="1"/>
</dbReference>
<dbReference type="PIRSF" id="PIRSF036525">
    <property type="entry name" value="CobF"/>
    <property type="match status" value="1"/>
</dbReference>
<reference evidence="8" key="1">
    <citation type="submission" date="2016-10" db="EMBL/GenBank/DDBJ databases">
        <authorList>
            <person name="Varghese N."/>
            <person name="Submissions S."/>
        </authorList>
    </citation>
    <scope>NUCLEOTIDE SEQUENCE [LARGE SCALE GENOMIC DNA]</scope>
    <source>
        <strain evidence="8">DSM 44260</strain>
    </source>
</reference>
<accession>A0A1H9XRB2</accession>
<dbReference type="GO" id="GO:0009236">
    <property type="term" value="P:cobalamin biosynthetic process"/>
    <property type="evidence" value="ECO:0007669"/>
    <property type="project" value="UniProtKB-KW"/>
</dbReference>
<comment type="pathway">
    <text evidence="1">Cofactor biosynthesis; adenosylcobalamin biosynthesis.</text>
</comment>
<evidence type="ECO:0000256" key="5">
    <source>
        <dbReference type="ARBA" id="ARBA00022691"/>
    </source>
</evidence>